<evidence type="ECO:0000313" key="2">
    <source>
        <dbReference type="Proteomes" id="UP001163603"/>
    </source>
</evidence>
<proteinExistence type="predicted"/>
<reference evidence="2" key="1">
    <citation type="journal article" date="2023" name="G3 (Bethesda)">
        <title>Genome assembly and association tests identify interacting loci associated with vigor, precocity, and sex in interspecific pistachio rootstocks.</title>
        <authorList>
            <person name="Palmer W."/>
            <person name="Jacygrad E."/>
            <person name="Sagayaradj S."/>
            <person name="Cavanaugh K."/>
            <person name="Han R."/>
            <person name="Bertier L."/>
            <person name="Beede B."/>
            <person name="Kafkas S."/>
            <person name="Golino D."/>
            <person name="Preece J."/>
            <person name="Michelmore R."/>
        </authorList>
    </citation>
    <scope>NUCLEOTIDE SEQUENCE [LARGE SCALE GENOMIC DNA]</scope>
</reference>
<dbReference type="EMBL" id="CM047741">
    <property type="protein sequence ID" value="KAJ0038310.1"/>
    <property type="molecule type" value="Genomic_DNA"/>
</dbReference>
<dbReference type="Proteomes" id="UP001163603">
    <property type="component" value="Chromosome 6"/>
</dbReference>
<comment type="caution">
    <text evidence="1">The sequence shown here is derived from an EMBL/GenBank/DDBJ whole genome shotgun (WGS) entry which is preliminary data.</text>
</comment>
<gene>
    <name evidence="1" type="ORF">Pint_22765</name>
</gene>
<accession>A0ACC0YJ23</accession>
<protein>
    <submittedName>
        <fullName evidence="1">Uncharacterized protein</fullName>
    </submittedName>
</protein>
<keyword evidence="2" id="KW-1185">Reference proteome</keyword>
<sequence>MPSPTANSTDPSSLKCAACGCHRNFHRRDPYDPTFPHSLLPPPLPTASGVALPRSLSPSTDPSTAPSPDTNSPQQQSSAPHMLLALSTAYSGPSDDHYPHHQGFNLKMENEQKEKMFAFAEKLGWRMNRGEERLTQEFCSEVGVSRRVFKVWMHNNKQAFGKKGLDLSTEIDKKNEICVNGYAENGNNQREENASPPKSEE</sequence>
<evidence type="ECO:0000313" key="1">
    <source>
        <dbReference type="EMBL" id="KAJ0038310.1"/>
    </source>
</evidence>
<name>A0ACC0YJ23_9ROSI</name>
<organism evidence="1 2">
    <name type="scientific">Pistacia integerrima</name>
    <dbReference type="NCBI Taxonomy" id="434235"/>
    <lineage>
        <taxon>Eukaryota</taxon>
        <taxon>Viridiplantae</taxon>
        <taxon>Streptophyta</taxon>
        <taxon>Embryophyta</taxon>
        <taxon>Tracheophyta</taxon>
        <taxon>Spermatophyta</taxon>
        <taxon>Magnoliopsida</taxon>
        <taxon>eudicotyledons</taxon>
        <taxon>Gunneridae</taxon>
        <taxon>Pentapetalae</taxon>
        <taxon>rosids</taxon>
        <taxon>malvids</taxon>
        <taxon>Sapindales</taxon>
        <taxon>Anacardiaceae</taxon>
        <taxon>Pistacia</taxon>
    </lineage>
</organism>